<dbReference type="InterPro" id="IPR011009">
    <property type="entry name" value="Kinase-like_dom_sf"/>
</dbReference>
<dbReference type="PANTHER" id="PTHR21310:SF15">
    <property type="entry name" value="AMINOGLYCOSIDE PHOSPHOTRANSFERASE DOMAIN-CONTAINING PROTEIN"/>
    <property type="match status" value="1"/>
</dbReference>
<dbReference type="Proteomes" id="UP000243250">
    <property type="component" value="Unassembled WGS sequence"/>
</dbReference>
<dbReference type="InterPro" id="IPR051678">
    <property type="entry name" value="AGP_Transferase"/>
</dbReference>
<dbReference type="GO" id="GO:0016740">
    <property type="term" value="F:transferase activity"/>
    <property type="evidence" value="ECO:0007669"/>
    <property type="project" value="UniProtKB-KW"/>
</dbReference>
<reference evidence="3" key="1">
    <citation type="submission" date="2016-10" db="EMBL/GenBank/DDBJ databases">
        <authorList>
            <person name="Varghese N."/>
            <person name="Submissions S."/>
        </authorList>
    </citation>
    <scope>NUCLEOTIDE SEQUENCE [LARGE SCALE GENOMIC DNA]</scope>
    <source>
        <strain evidence="3">CGMCC 1.8711</strain>
    </source>
</reference>
<sequence>MDEVTAVVAREFPNKRVASAVAARRGNSKDTTLVHFADGSGVVVQSSADREAFETELALARAVRERTSVPTPEVLTTGEFDGRTYAVVELVTGEDLHERFAVVDDETRRRLAERFGRYLAELHETFAFERYGPVRRDGDELRAANPSWPAWFGSHAEAGIDALPAAFDGVREELRRCVRDADLPATPTPRLYPWDFRPGNAVYDGEGVAAVLDWGAPLAAAAGLSVAKAEHLVADWYVEDERLRAAFERGYDSVRTYPDVSDVYRVVAVVRSAVDSGGVVTRPRYPELEGAAAVEFHLGRLREWV</sequence>
<evidence type="ECO:0000313" key="3">
    <source>
        <dbReference type="Proteomes" id="UP000243250"/>
    </source>
</evidence>
<dbReference type="Gene3D" id="3.30.200.150">
    <property type="match status" value="1"/>
</dbReference>
<keyword evidence="3" id="KW-1185">Reference proteome</keyword>
<dbReference type="PANTHER" id="PTHR21310">
    <property type="entry name" value="AMINOGLYCOSIDE PHOSPHOTRANSFERASE-RELATED-RELATED"/>
    <property type="match status" value="1"/>
</dbReference>
<dbReference type="RefSeq" id="WP_089877665.1">
    <property type="nucleotide sequence ID" value="NZ_FOYS01000002.1"/>
</dbReference>
<dbReference type="OrthoDB" id="350437at2157"/>
<dbReference type="InterPro" id="IPR002575">
    <property type="entry name" value="Aminoglycoside_PTrfase"/>
</dbReference>
<organism evidence="2 3">
    <name type="scientific">Halogeometricum limi</name>
    <dbReference type="NCBI Taxonomy" id="555875"/>
    <lineage>
        <taxon>Archaea</taxon>
        <taxon>Methanobacteriati</taxon>
        <taxon>Methanobacteriota</taxon>
        <taxon>Stenosarchaea group</taxon>
        <taxon>Halobacteria</taxon>
        <taxon>Halobacteriales</taxon>
        <taxon>Haloferacaceae</taxon>
        <taxon>Halogeometricum</taxon>
    </lineage>
</organism>
<name>A0A1I6GIN6_9EURY</name>
<dbReference type="Pfam" id="PF01636">
    <property type="entry name" value="APH"/>
    <property type="match status" value="1"/>
</dbReference>
<proteinExistence type="predicted"/>
<dbReference type="AlphaFoldDB" id="A0A1I6GIN6"/>
<evidence type="ECO:0000259" key="1">
    <source>
        <dbReference type="Pfam" id="PF01636"/>
    </source>
</evidence>
<dbReference type="STRING" id="555875.SAMN04488124_1105"/>
<protein>
    <submittedName>
        <fullName evidence="2">Phosphotransferase enzyme family protein</fullName>
    </submittedName>
</protein>
<dbReference type="Gene3D" id="3.90.1200.10">
    <property type="match status" value="1"/>
</dbReference>
<dbReference type="SUPFAM" id="SSF56112">
    <property type="entry name" value="Protein kinase-like (PK-like)"/>
    <property type="match status" value="1"/>
</dbReference>
<keyword evidence="2" id="KW-0808">Transferase</keyword>
<accession>A0A1I6GIN6</accession>
<dbReference type="EMBL" id="FOYS01000002">
    <property type="protein sequence ID" value="SFR42073.1"/>
    <property type="molecule type" value="Genomic_DNA"/>
</dbReference>
<feature type="domain" description="Aminoglycoside phosphotransferase" evidence="1">
    <location>
        <begin position="23"/>
        <end position="215"/>
    </location>
</feature>
<gene>
    <name evidence="2" type="ORF">SAMN04488124_1105</name>
</gene>
<evidence type="ECO:0000313" key="2">
    <source>
        <dbReference type="EMBL" id="SFR42073.1"/>
    </source>
</evidence>